<keyword evidence="3" id="KW-0067">ATP-binding</keyword>
<name>A0ABN7W452_GIGMA</name>
<evidence type="ECO:0000313" key="8">
    <source>
        <dbReference type="EMBL" id="CAG8815140.1"/>
    </source>
</evidence>
<evidence type="ECO:0000259" key="7">
    <source>
        <dbReference type="PROSITE" id="PS51165"/>
    </source>
</evidence>
<evidence type="ECO:0000256" key="3">
    <source>
        <dbReference type="ARBA" id="ARBA00022840"/>
    </source>
</evidence>
<accession>A0ABN7W452</accession>
<comment type="caution">
    <text evidence="8">The sequence shown here is derived from an EMBL/GenBank/DDBJ whole genome shotgun (WGS) entry which is preliminary data.</text>
</comment>
<dbReference type="InterPro" id="IPR000307">
    <property type="entry name" value="Ribosomal_bS16"/>
</dbReference>
<dbReference type="Proteomes" id="UP000789901">
    <property type="component" value="Unassembled WGS sequence"/>
</dbReference>
<dbReference type="Pfam" id="PF02926">
    <property type="entry name" value="THUMP"/>
    <property type="match status" value="1"/>
</dbReference>
<dbReference type="Gene3D" id="3.30.1320.10">
    <property type="match status" value="1"/>
</dbReference>
<dbReference type="SUPFAM" id="SSF143437">
    <property type="entry name" value="THUMP domain-like"/>
    <property type="match status" value="1"/>
</dbReference>
<dbReference type="SUPFAM" id="SSF52402">
    <property type="entry name" value="Adenine nucleotide alpha hydrolases-like"/>
    <property type="match status" value="1"/>
</dbReference>
<dbReference type="PANTHER" id="PTHR43209">
    <property type="entry name" value="TRNA SULFURTRANSFERASE"/>
    <property type="match status" value="1"/>
</dbReference>
<keyword evidence="5" id="KW-0687">Ribonucleoprotein</keyword>
<dbReference type="Gene3D" id="3.30.2130.30">
    <property type="match status" value="1"/>
</dbReference>
<keyword evidence="2" id="KW-0547">Nucleotide-binding</keyword>
<keyword evidence="9" id="KW-1185">Reference proteome</keyword>
<evidence type="ECO:0000256" key="2">
    <source>
        <dbReference type="ARBA" id="ARBA00022741"/>
    </source>
</evidence>
<dbReference type="Pfam" id="PF22025">
    <property type="entry name" value="ThiI_fer"/>
    <property type="match status" value="1"/>
</dbReference>
<dbReference type="InterPro" id="IPR020536">
    <property type="entry name" value="ThiI_AANH"/>
</dbReference>
<dbReference type="InterPro" id="IPR050102">
    <property type="entry name" value="tRNA_sulfurtransferase_ThiI"/>
</dbReference>
<sequence length="410" mass="47216">LFLKGKNRNDFIQKLVANITLTFQKNNFSNFNIKKLSDQLIVTNKEEKELPKMISSLNKVFGISVFYLTYYLENDCQKLYDFVREITNYYEINFTTFKFDISRNDKTFSKNSLTLQKELGNIITQGQGLKVNLSNPEKTFYIRIYRNFILFFTEKIKGLGGLPVGSSGRILLLLSGGIDSPVAAYQLMKRGCEVVYCHFYQQKEGQEKILTLTEKLSPYNNYARDIYLIDAQPLFTEISHIREERTREAEDNLKSENTELNSKEDEYHLKYRLIILKRAFVRLACSLAQELKIGAIATGDSLAQVASQTLESLAVIHQVNKKEIIATAEDIGTYALSLQKYEDCCSLFEPKNPITKPKKEVVENGNYLEHLGCYDPRSKEIKLNKDSINKWLTQGAQPTDTVRDLLKKYL</sequence>
<dbReference type="InterPro" id="IPR004114">
    <property type="entry name" value="THUMP_dom"/>
</dbReference>
<dbReference type="InterPro" id="IPR023803">
    <property type="entry name" value="Ribosomal_bS16_dom_sf"/>
</dbReference>
<dbReference type="Pfam" id="PF02568">
    <property type="entry name" value="ThiI"/>
    <property type="match status" value="2"/>
</dbReference>
<evidence type="ECO:0000256" key="4">
    <source>
        <dbReference type="ARBA" id="ARBA00022980"/>
    </source>
</evidence>
<dbReference type="PROSITE" id="PS51165">
    <property type="entry name" value="THUMP"/>
    <property type="match status" value="1"/>
</dbReference>
<dbReference type="InterPro" id="IPR054173">
    <property type="entry name" value="ThiI_fer"/>
</dbReference>
<organism evidence="8 9">
    <name type="scientific">Gigaspora margarita</name>
    <dbReference type="NCBI Taxonomy" id="4874"/>
    <lineage>
        <taxon>Eukaryota</taxon>
        <taxon>Fungi</taxon>
        <taxon>Fungi incertae sedis</taxon>
        <taxon>Mucoromycota</taxon>
        <taxon>Glomeromycotina</taxon>
        <taxon>Glomeromycetes</taxon>
        <taxon>Diversisporales</taxon>
        <taxon>Gigasporaceae</taxon>
        <taxon>Gigaspora</taxon>
    </lineage>
</organism>
<keyword evidence="6" id="KW-0694">RNA-binding</keyword>
<evidence type="ECO:0000256" key="5">
    <source>
        <dbReference type="ARBA" id="ARBA00023274"/>
    </source>
</evidence>
<feature type="domain" description="THUMP" evidence="7">
    <location>
        <begin position="51"/>
        <end position="155"/>
    </location>
</feature>
<gene>
    <name evidence="8" type="ORF">GMARGA_LOCUS26217</name>
</gene>
<dbReference type="SMART" id="SM00981">
    <property type="entry name" value="THUMP"/>
    <property type="match status" value="1"/>
</dbReference>
<dbReference type="Gene3D" id="3.40.50.620">
    <property type="entry name" value="HUPs"/>
    <property type="match status" value="1"/>
</dbReference>
<dbReference type="InterPro" id="IPR014729">
    <property type="entry name" value="Rossmann-like_a/b/a_fold"/>
</dbReference>
<reference evidence="8 9" key="1">
    <citation type="submission" date="2021-06" db="EMBL/GenBank/DDBJ databases">
        <authorList>
            <person name="Kallberg Y."/>
            <person name="Tangrot J."/>
            <person name="Rosling A."/>
        </authorList>
    </citation>
    <scope>NUCLEOTIDE SEQUENCE [LARGE SCALE GENOMIC DNA]</scope>
    <source>
        <strain evidence="8 9">120-4 pot B 10/14</strain>
    </source>
</reference>
<protein>
    <submittedName>
        <fullName evidence="8">5459_t:CDS:1</fullName>
    </submittedName>
</protein>
<evidence type="ECO:0000256" key="1">
    <source>
        <dbReference type="ARBA" id="ARBA00006668"/>
    </source>
</evidence>
<dbReference type="NCBIfam" id="TIGR00002">
    <property type="entry name" value="S16"/>
    <property type="match status" value="1"/>
</dbReference>
<dbReference type="EMBL" id="CAJVQB010030135">
    <property type="protein sequence ID" value="CAG8815140.1"/>
    <property type="molecule type" value="Genomic_DNA"/>
</dbReference>
<dbReference type="CDD" id="cd11716">
    <property type="entry name" value="THUMP_ThiI"/>
    <property type="match status" value="1"/>
</dbReference>
<evidence type="ECO:0000256" key="6">
    <source>
        <dbReference type="PROSITE-ProRule" id="PRU00529"/>
    </source>
</evidence>
<dbReference type="InterPro" id="IPR049962">
    <property type="entry name" value="THUMP_ThiI"/>
</dbReference>
<dbReference type="PANTHER" id="PTHR43209:SF1">
    <property type="entry name" value="TRNA SULFURTRANSFERASE"/>
    <property type="match status" value="1"/>
</dbReference>
<dbReference type="SUPFAM" id="SSF54565">
    <property type="entry name" value="Ribosomal protein S16"/>
    <property type="match status" value="1"/>
</dbReference>
<comment type="similarity">
    <text evidence="1">Belongs to the bacterial ribosomal protein bS16 family.</text>
</comment>
<proteinExistence type="inferred from homology"/>
<evidence type="ECO:0000313" key="9">
    <source>
        <dbReference type="Proteomes" id="UP000789901"/>
    </source>
</evidence>
<feature type="non-terminal residue" evidence="8">
    <location>
        <position position="1"/>
    </location>
</feature>
<keyword evidence="4" id="KW-0689">Ribosomal protein</keyword>